<name>A0A8S4A696_9EUPU</name>
<dbReference type="InterPro" id="IPR038577">
    <property type="entry name" value="GT10-like_C_sf"/>
</dbReference>
<protein>
    <recommendedName>
        <fullName evidence="12">Fucosyltransferase</fullName>
        <ecNumber evidence="12">2.4.1.-</ecNumber>
    </recommendedName>
</protein>
<evidence type="ECO:0000313" key="14">
    <source>
        <dbReference type="EMBL" id="CAG5136784.1"/>
    </source>
</evidence>
<evidence type="ECO:0000256" key="2">
    <source>
        <dbReference type="ARBA" id="ARBA00004922"/>
    </source>
</evidence>
<keyword evidence="9 12" id="KW-0333">Golgi apparatus</keyword>
<dbReference type="Gene3D" id="3.40.50.11660">
    <property type="entry name" value="Glycosyl transferase family 10, C-terminal domain"/>
    <property type="match status" value="1"/>
</dbReference>
<keyword evidence="11" id="KW-0325">Glycoprotein</keyword>
<gene>
    <name evidence="14" type="ORF">CUNI_LOCUS22342</name>
</gene>
<evidence type="ECO:0000256" key="4">
    <source>
        <dbReference type="ARBA" id="ARBA00022676"/>
    </source>
</evidence>
<reference evidence="14" key="1">
    <citation type="submission" date="2021-04" db="EMBL/GenBank/DDBJ databases">
        <authorList>
            <consortium name="Molecular Ecology Group"/>
        </authorList>
    </citation>
    <scope>NUCLEOTIDE SEQUENCE</scope>
</reference>
<dbReference type="FunFam" id="3.40.50.11660:FF:000002">
    <property type="entry name" value="Alpha-(1,3)-fucosyltransferase"/>
    <property type="match status" value="1"/>
</dbReference>
<evidence type="ECO:0000256" key="8">
    <source>
        <dbReference type="ARBA" id="ARBA00022989"/>
    </source>
</evidence>
<dbReference type="OrthoDB" id="6085082at2759"/>
<dbReference type="InterPro" id="IPR055270">
    <property type="entry name" value="Glyco_tran_10_C"/>
</dbReference>
<evidence type="ECO:0000313" key="15">
    <source>
        <dbReference type="Proteomes" id="UP000678393"/>
    </source>
</evidence>
<dbReference type="GO" id="GO:0008417">
    <property type="term" value="F:fucosyltransferase activity"/>
    <property type="evidence" value="ECO:0007669"/>
    <property type="project" value="InterPro"/>
</dbReference>
<dbReference type="Pfam" id="PF00852">
    <property type="entry name" value="Glyco_transf_10"/>
    <property type="match status" value="1"/>
</dbReference>
<keyword evidence="5 12" id="KW-0808">Transferase</keyword>
<dbReference type="PANTHER" id="PTHR48438:SF1">
    <property type="entry name" value="ALPHA-(1,3)-FUCOSYLTRANSFERASE C-RELATED"/>
    <property type="match status" value="1"/>
</dbReference>
<evidence type="ECO:0000256" key="5">
    <source>
        <dbReference type="ARBA" id="ARBA00022679"/>
    </source>
</evidence>
<accession>A0A8S4A696</accession>
<evidence type="ECO:0000256" key="10">
    <source>
        <dbReference type="ARBA" id="ARBA00023136"/>
    </source>
</evidence>
<evidence type="ECO:0000256" key="6">
    <source>
        <dbReference type="ARBA" id="ARBA00022692"/>
    </source>
</evidence>
<dbReference type="PANTHER" id="PTHR48438">
    <property type="entry name" value="ALPHA-(1,3)-FUCOSYLTRANSFERASE C-RELATED"/>
    <property type="match status" value="1"/>
</dbReference>
<dbReference type="InterPro" id="IPR001503">
    <property type="entry name" value="Glyco_trans_10"/>
</dbReference>
<dbReference type="Proteomes" id="UP000678393">
    <property type="component" value="Unassembled WGS sequence"/>
</dbReference>
<keyword evidence="10" id="KW-0472">Membrane</keyword>
<keyword evidence="8" id="KW-1133">Transmembrane helix</keyword>
<keyword evidence="6 12" id="KW-0812">Transmembrane</keyword>
<evidence type="ECO:0000259" key="13">
    <source>
        <dbReference type="Pfam" id="PF00852"/>
    </source>
</evidence>
<feature type="domain" description="Fucosyltransferase C-terminal" evidence="13">
    <location>
        <begin position="125"/>
        <end position="306"/>
    </location>
</feature>
<evidence type="ECO:0000256" key="7">
    <source>
        <dbReference type="ARBA" id="ARBA00022968"/>
    </source>
</evidence>
<evidence type="ECO:0000256" key="11">
    <source>
        <dbReference type="ARBA" id="ARBA00023180"/>
    </source>
</evidence>
<sequence>VYEKVMKILDFNHRACCPLNYSFQNCDYSACEFTDMPDEADLVLVNGARLKTLKLPQRRQGQLWMMYTKEPPHFKRFKYLARKDFIDQVNWTRCIFRDSTFRGHYGALEKRPPPDKDYEKIYADKIYQAAWFVSHCYSQSRRDEYVKRMLSEIDVHIFGKCGNRTCGSHGLKLKLLGTTDACLDQISVKYKFYLSFENSMCSDYVTEKFYKLYENIDVIPVVRGGANYTELAPAGSYINAGDFHSPEELGKYLRHLSEDKQEYIRMLKIKDRYINTFPKPPYPCELCKALHTRRHVPSTYENIYKWMTDHCWEPNDL</sequence>
<evidence type="ECO:0000256" key="3">
    <source>
        <dbReference type="ARBA" id="ARBA00008919"/>
    </source>
</evidence>
<organism evidence="14 15">
    <name type="scientific">Candidula unifasciata</name>
    <dbReference type="NCBI Taxonomy" id="100452"/>
    <lineage>
        <taxon>Eukaryota</taxon>
        <taxon>Metazoa</taxon>
        <taxon>Spiralia</taxon>
        <taxon>Lophotrochozoa</taxon>
        <taxon>Mollusca</taxon>
        <taxon>Gastropoda</taxon>
        <taxon>Heterobranchia</taxon>
        <taxon>Euthyneura</taxon>
        <taxon>Panpulmonata</taxon>
        <taxon>Eupulmonata</taxon>
        <taxon>Stylommatophora</taxon>
        <taxon>Helicina</taxon>
        <taxon>Helicoidea</taxon>
        <taxon>Geomitridae</taxon>
        <taxon>Candidula</taxon>
    </lineage>
</organism>
<comment type="caution">
    <text evidence="14">The sequence shown here is derived from an EMBL/GenBank/DDBJ whole genome shotgun (WGS) entry which is preliminary data.</text>
</comment>
<keyword evidence="4 12" id="KW-0328">Glycosyltransferase</keyword>
<evidence type="ECO:0000256" key="12">
    <source>
        <dbReference type="RuleBase" id="RU003832"/>
    </source>
</evidence>
<keyword evidence="7" id="KW-0735">Signal-anchor</keyword>
<dbReference type="SUPFAM" id="SSF53756">
    <property type="entry name" value="UDP-Glycosyltransferase/glycogen phosphorylase"/>
    <property type="match status" value="1"/>
</dbReference>
<keyword evidence="15" id="KW-1185">Reference proteome</keyword>
<evidence type="ECO:0000256" key="1">
    <source>
        <dbReference type="ARBA" id="ARBA00004323"/>
    </source>
</evidence>
<comment type="pathway">
    <text evidence="2">Protein modification; protein glycosylation.</text>
</comment>
<dbReference type="EMBL" id="CAJHNH020008570">
    <property type="protein sequence ID" value="CAG5136784.1"/>
    <property type="molecule type" value="Genomic_DNA"/>
</dbReference>
<dbReference type="AlphaFoldDB" id="A0A8S4A696"/>
<evidence type="ECO:0000256" key="9">
    <source>
        <dbReference type="ARBA" id="ARBA00023034"/>
    </source>
</evidence>
<feature type="non-terminal residue" evidence="14">
    <location>
        <position position="317"/>
    </location>
</feature>
<comment type="subcellular location">
    <subcellularLocation>
        <location evidence="1">Golgi apparatus membrane</location>
        <topology evidence="1">Single-pass type II membrane protein</topology>
    </subcellularLocation>
    <subcellularLocation>
        <location evidence="12">Golgi apparatus</location>
        <location evidence="12">Golgi stack membrane</location>
        <topology evidence="12">Single-pass type II membrane protein</topology>
    </subcellularLocation>
</comment>
<comment type="similarity">
    <text evidence="3 12">Belongs to the glycosyltransferase 10 family.</text>
</comment>
<dbReference type="GO" id="GO:0032580">
    <property type="term" value="C:Golgi cisterna membrane"/>
    <property type="evidence" value="ECO:0007669"/>
    <property type="project" value="UniProtKB-SubCell"/>
</dbReference>
<dbReference type="EC" id="2.4.1.-" evidence="12"/>
<proteinExistence type="inferred from homology"/>
<dbReference type="GO" id="GO:0000139">
    <property type="term" value="C:Golgi membrane"/>
    <property type="evidence" value="ECO:0007669"/>
    <property type="project" value="UniProtKB-SubCell"/>
</dbReference>